<dbReference type="GO" id="GO:0005634">
    <property type="term" value="C:nucleus"/>
    <property type="evidence" value="ECO:0007669"/>
    <property type="project" value="InterPro"/>
</dbReference>
<dbReference type="AlphaFoldDB" id="A0A5M3YMJ5"/>
<comment type="caution">
    <text evidence="4">The sequence shown here is derived from an EMBL/GenBank/DDBJ whole genome shotgun (WGS) entry which is preliminary data.</text>
</comment>
<feature type="region of interest" description="Disordered" evidence="3">
    <location>
        <begin position="1"/>
        <end position="33"/>
    </location>
</feature>
<dbReference type="Pfam" id="PF00956">
    <property type="entry name" value="NAP"/>
    <property type="match status" value="1"/>
</dbReference>
<evidence type="ECO:0000256" key="1">
    <source>
        <dbReference type="ARBA" id="ARBA00009947"/>
    </source>
</evidence>
<protein>
    <submittedName>
        <fullName evidence="4">Uncharacterized protein</fullName>
    </submittedName>
</protein>
<dbReference type="SUPFAM" id="SSF143113">
    <property type="entry name" value="NAP-like"/>
    <property type="match status" value="1"/>
</dbReference>
<dbReference type="VEuPathDB" id="FungiDB:ATEG_01728"/>
<proteinExistence type="inferred from homology"/>
<gene>
    <name evidence="4" type="ORF">ATEIFO6365_0001095200</name>
</gene>
<dbReference type="InterPro" id="IPR037231">
    <property type="entry name" value="NAP-like_sf"/>
</dbReference>
<dbReference type="GO" id="GO:0006334">
    <property type="term" value="P:nucleosome assembly"/>
    <property type="evidence" value="ECO:0007669"/>
    <property type="project" value="InterPro"/>
</dbReference>
<dbReference type="InterPro" id="IPR002164">
    <property type="entry name" value="NAP_family"/>
</dbReference>
<evidence type="ECO:0000313" key="4">
    <source>
        <dbReference type="EMBL" id="GFF12728.1"/>
    </source>
</evidence>
<reference evidence="4 5" key="1">
    <citation type="submission" date="2020-01" db="EMBL/GenBank/DDBJ databases">
        <title>Aspergillus terreus IFO 6365 whole genome shotgun sequence.</title>
        <authorList>
            <person name="Kanamasa S."/>
            <person name="Takahashi H."/>
        </authorList>
    </citation>
    <scope>NUCLEOTIDE SEQUENCE [LARGE SCALE GENOMIC DNA]</scope>
    <source>
        <strain evidence="4 5">IFO 6365</strain>
    </source>
</reference>
<name>A0A5M3YMJ5_ASPTE</name>
<keyword evidence="5" id="KW-1185">Reference proteome</keyword>
<dbReference type="PANTHER" id="PTHR11875">
    <property type="entry name" value="TESTIS-SPECIFIC Y-ENCODED PROTEIN"/>
    <property type="match status" value="1"/>
</dbReference>
<sequence length="265" mass="31332">MTILHLNRKTSSNPFLLPPRVSPPAMSSSADNDKDLEVPEKYLQIRVKYLQAWRISHKRMSTKFLPAQWDDRVRYWSNHQEHRDARFRIINGPNRDANEADGTVPHGIPRFWLKAMTNHVEIGCMIRRKEFKPLEHLTDIRLEFGDGYDYTLIFSFEENPFFSNTELRKSFTFLSFDRITGLPKPWEATSDPIKWKPGMDVRKLPNRDTVQRNSWPPFFNWLSETVTEAHPFKIQQHFSIGEEFKDDLVVRAVDWYTGALKHKSR</sequence>
<dbReference type="OrthoDB" id="19419at2759"/>
<dbReference type="Proteomes" id="UP000452235">
    <property type="component" value="Unassembled WGS sequence"/>
</dbReference>
<dbReference type="EMBL" id="BLJY01000001">
    <property type="protein sequence ID" value="GFF12728.1"/>
    <property type="molecule type" value="Genomic_DNA"/>
</dbReference>
<dbReference type="Gene3D" id="3.30.1120.90">
    <property type="entry name" value="Nucleosome assembly protein"/>
    <property type="match status" value="1"/>
</dbReference>
<organism evidence="4 5">
    <name type="scientific">Aspergillus terreus</name>
    <dbReference type="NCBI Taxonomy" id="33178"/>
    <lineage>
        <taxon>Eukaryota</taxon>
        <taxon>Fungi</taxon>
        <taxon>Dikarya</taxon>
        <taxon>Ascomycota</taxon>
        <taxon>Pezizomycotina</taxon>
        <taxon>Eurotiomycetes</taxon>
        <taxon>Eurotiomycetidae</taxon>
        <taxon>Eurotiales</taxon>
        <taxon>Aspergillaceae</taxon>
        <taxon>Aspergillus</taxon>
        <taxon>Aspergillus subgen. Circumdati</taxon>
    </lineage>
</organism>
<evidence type="ECO:0000313" key="5">
    <source>
        <dbReference type="Proteomes" id="UP000452235"/>
    </source>
</evidence>
<accession>A0A5M3YMJ5</accession>
<evidence type="ECO:0000256" key="3">
    <source>
        <dbReference type="SAM" id="MobiDB-lite"/>
    </source>
</evidence>
<evidence type="ECO:0000256" key="2">
    <source>
        <dbReference type="RuleBase" id="RU003876"/>
    </source>
</evidence>
<comment type="similarity">
    <text evidence="1 2">Belongs to the nucleosome assembly protein (NAP) family.</text>
</comment>